<dbReference type="InterPro" id="IPR027450">
    <property type="entry name" value="AlkB-like"/>
</dbReference>
<dbReference type="GO" id="GO:0035516">
    <property type="term" value="F:broad specificity oxidative DNA demethylase activity"/>
    <property type="evidence" value="ECO:0007669"/>
    <property type="project" value="TreeGrafter"/>
</dbReference>
<dbReference type="AlphaFoldDB" id="A0A250XH40"/>
<dbReference type="Proteomes" id="UP000232323">
    <property type="component" value="Unassembled WGS sequence"/>
</dbReference>
<evidence type="ECO:0000256" key="2">
    <source>
        <dbReference type="ARBA" id="ARBA00022723"/>
    </source>
</evidence>
<dbReference type="GO" id="GO:0035515">
    <property type="term" value="F:oxidative RNA demethylase activity"/>
    <property type="evidence" value="ECO:0007669"/>
    <property type="project" value="TreeGrafter"/>
</dbReference>
<dbReference type="InterPro" id="IPR004574">
    <property type="entry name" value="Alkb"/>
</dbReference>
<comment type="similarity">
    <text evidence="1">Belongs to the alkB family.</text>
</comment>
<dbReference type="PANTHER" id="PTHR16557:SF11">
    <property type="entry name" value="ALPHA-KETOGLUTARATE-DEPENDENT DIOXYGENASE ALKB"/>
    <property type="match status" value="1"/>
</dbReference>
<feature type="binding site" evidence="6">
    <location>
        <position position="405"/>
    </location>
    <ligand>
        <name>Fe cation</name>
        <dbReference type="ChEBI" id="CHEBI:24875"/>
        <note>catalytic</note>
    </ligand>
</feature>
<keyword evidence="10" id="KW-1185">Reference proteome</keyword>
<keyword evidence="3" id="KW-0223">Dioxygenase</keyword>
<evidence type="ECO:0000256" key="5">
    <source>
        <dbReference type="ARBA" id="ARBA00023004"/>
    </source>
</evidence>
<comment type="cofactor">
    <cofactor evidence="6">
        <name>Fe(2+)</name>
        <dbReference type="ChEBI" id="CHEBI:29033"/>
    </cofactor>
    <text evidence="6">Binds 1 Fe(2+) ion per subunit.</text>
</comment>
<reference evidence="9 10" key="1">
    <citation type="submission" date="2017-08" db="EMBL/GenBank/DDBJ databases">
        <title>Acidophilic green algal genome provides insights into adaptation to an acidic environment.</title>
        <authorList>
            <person name="Hirooka S."/>
            <person name="Hirose Y."/>
            <person name="Kanesaki Y."/>
            <person name="Higuchi S."/>
            <person name="Fujiwara T."/>
            <person name="Onuma R."/>
            <person name="Era A."/>
            <person name="Ohbayashi R."/>
            <person name="Uzuka A."/>
            <person name="Nozaki H."/>
            <person name="Yoshikawa H."/>
            <person name="Miyagishima S.Y."/>
        </authorList>
    </citation>
    <scope>NUCLEOTIDE SEQUENCE [LARGE SCALE GENOMIC DNA]</scope>
    <source>
        <strain evidence="9 10">NIES-2499</strain>
    </source>
</reference>
<dbReference type="GO" id="GO:0035513">
    <property type="term" value="P:oxidative RNA demethylation"/>
    <property type="evidence" value="ECO:0007669"/>
    <property type="project" value="TreeGrafter"/>
</dbReference>
<keyword evidence="4" id="KW-0560">Oxidoreductase</keyword>
<protein>
    <recommendedName>
        <fullName evidence="8">Fe2OG dioxygenase domain-containing protein</fullName>
    </recommendedName>
</protein>
<dbReference type="GO" id="GO:0005737">
    <property type="term" value="C:cytoplasm"/>
    <property type="evidence" value="ECO:0007669"/>
    <property type="project" value="TreeGrafter"/>
</dbReference>
<dbReference type="OrthoDB" id="6614653at2759"/>
<feature type="binding site" evidence="6">
    <location>
        <position position="403"/>
    </location>
    <ligand>
        <name>Fe cation</name>
        <dbReference type="ChEBI" id="CHEBI:24875"/>
        <note>catalytic</note>
    </ligand>
</feature>
<feature type="region of interest" description="Disordered" evidence="7">
    <location>
        <begin position="235"/>
        <end position="270"/>
    </location>
</feature>
<proteinExistence type="inferred from homology"/>
<evidence type="ECO:0000313" key="10">
    <source>
        <dbReference type="Proteomes" id="UP000232323"/>
    </source>
</evidence>
<evidence type="ECO:0000256" key="7">
    <source>
        <dbReference type="SAM" id="MobiDB-lite"/>
    </source>
</evidence>
<keyword evidence="5 6" id="KW-0408">Iron</keyword>
<dbReference type="Pfam" id="PF13532">
    <property type="entry name" value="2OG-FeII_Oxy_2"/>
    <property type="match status" value="1"/>
</dbReference>
<evidence type="ECO:0000259" key="8">
    <source>
        <dbReference type="PROSITE" id="PS51471"/>
    </source>
</evidence>
<evidence type="ECO:0000313" key="9">
    <source>
        <dbReference type="EMBL" id="GAX82388.1"/>
    </source>
</evidence>
<gene>
    <name evidence="9" type="ORF">CEUSTIGMA_g9816.t1</name>
</gene>
<keyword evidence="2 6" id="KW-0479">Metal-binding</keyword>
<evidence type="ECO:0000256" key="3">
    <source>
        <dbReference type="ARBA" id="ARBA00022964"/>
    </source>
</evidence>
<sequence>MRFDMYGGPGVSQGAGENVFRDAEKQYQFHRDQIIRQRNGHAHGTRLVTRPSDLSSLVDLRDENTWSFAASTGSEPTGVARHDIMLLNDFNNEEAQERLPASAFTFPAHPGLVIIPGAISSTVQCQLIVDSLCVYPEPPSNTNHTLRYGHLPGLWHAATLPIPPNRKNLGGKERRDSDAEALRLSFKLTVDGPLGAKIAAKRAIKVAQEDSSSKFNKSVVAGGQREHDHDLAYKRQEQQEQQQHVSDHQSEGMPCPSQIPSSLWVRDGPGPSAKQMLHKLRWSTLGPQFNWSAREYEDGSTFRPLPSILRNLSVSIAEAVTELWELDAQDEEHLRMPSLPNSDSTAGLTLSTCECNETHWTINSALSLDSAHKRRQRRRPERPFSPDAAIVNYYREGDTLGGHLDDVEADMEQPIVSVSLGCEAVFLVGGKSRDVKPTAVLVRSGDVVVLAGHARKCYHGVPRIFCDRALPPALQNELQGLPSVLEHIAKSRINISIRAVK</sequence>
<evidence type="ECO:0000256" key="1">
    <source>
        <dbReference type="ARBA" id="ARBA00007879"/>
    </source>
</evidence>
<evidence type="ECO:0000256" key="6">
    <source>
        <dbReference type="PIRSR" id="PIRSR604574-2"/>
    </source>
</evidence>
<comment type="caution">
    <text evidence="9">The sequence shown here is derived from an EMBL/GenBank/DDBJ whole genome shotgun (WGS) entry which is preliminary data.</text>
</comment>
<dbReference type="EMBL" id="BEGY01000080">
    <property type="protein sequence ID" value="GAX82388.1"/>
    <property type="molecule type" value="Genomic_DNA"/>
</dbReference>
<dbReference type="STRING" id="1157962.A0A250XH40"/>
<dbReference type="SUPFAM" id="SSF51197">
    <property type="entry name" value="Clavaminate synthase-like"/>
    <property type="match status" value="1"/>
</dbReference>
<dbReference type="GO" id="GO:0008198">
    <property type="term" value="F:ferrous iron binding"/>
    <property type="evidence" value="ECO:0007669"/>
    <property type="project" value="TreeGrafter"/>
</dbReference>
<evidence type="ECO:0000256" key="4">
    <source>
        <dbReference type="ARBA" id="ARBA00023002"/>
    </source>
</evidence>
<feature type="domain" description="Fe2OG dioxygenase" evidence="8">
    <location>
        <begin position="385"/>
        <end position="501"/>
    </location>
</feature>
<accession>A0A250XH40</accession>
<dbReference type="Gene3D" id="2.60.120.590">
    <property type="entry name" value="Alpha-ketoglutarate-dependent dioxygenase AlkB-like"/>
    <property type="match status" value="1"/>
</dbReference>
<feature type="binding site" evidence="6">
    <location>
        <position position="459"/>
    </location>
    <ligand>
        <name>Fe cation</name>
        <dbReference type="ChEBI" id="CHEBI:24875"/>
        <note>catalytic</note>
    </ligand>
</feature>
<dbReference type="PANTHER" id="PTHR16557">
    <property type="entry name" value="ALKYLATED DNA REPAIR PROTEIN ALKB-RELATED"/>
    <property type="match status" value="1"/>
</dbReference>
<dbReference type="PROSITE" id="PS51471">
    <property type="entry name" value="FE2OG_OXY"/>
    <property type="match status" value="1"/>
</dbReference>
<dbReference type="InterPro" id="IPR037151">
    <property type="entry name" value="AlkB-like_sf"/>
</dbReference>
<organism evidence="9 10">
    <name type="scientific">Chlamydomonas eustigma</name>
    <dbReference type="NCBI Taxonomy" id="1157962"/>
    <lineage>
        <taxon>Eukaryota</taxon>
        <taxon>Viridiplantae</taxon>
        <taxon>Chlorophyta</taxon>
        <taxon>core chlorophytes</taxon>
        <taxon>Chlorophyceae</taxon>
        <taxon>CS clade</taxon>
        <taxon>Chlamydomonadales</taxon>
        <taxon>Chlamydomonadaceae</taxon>
        <taxon>Chlamydomonas</taxon>
    </lineage>
</organism>
<dbReference type="InterPro" id="IPR005123">
    <property type="entry name" value="Oxoglu/Fe-dep_dioxygenase_dom"/>
</dbReference>
<name>A0A250XH40_9CHLO</name>